<evidence type="ECO:0000313" key="5">
    <source>
        <dbReference type="EMBL" id="MDH6222336.1"/>
    </source>
</evidence>
<dbReference type="InterPro" id="IPR050582">
    <property type="entry name" value="HAD-like_SerB"/>
</dbReference>
<dbReference type="NCBIfam" id="TIGR01490">
    <property type="entry name" value="HAD-SF-IB-hyp1"/>
    <property type="match status" value="1"/>
</dbReference>
<dbReference type="NCBIfam" id="TIGR01488">
    <property type="entry name" value="HAD-SF-IB"/>
    <property type="match status" value="1"/>
</dbReference>
<dbReference type="PANTHER" id="PTHR43344">
    <property type="entry name" value="PHOSPHOSERINE PHOSPHATASE"/>
    <property type="match status" value="1"/>
</dbReference>
<dbReference type="RefSeq" id="WP_280882973.1">
    <property type="nucleotide sequence ID" value="NZ_JARXVH010000032.1"/>
</dbReference>
<evidence type="ECO:0000256" key="2">
    <source>
        <dbReference type="ARBA" id="ARBA00022723"/>
    </source>
</evidence>
<dbReference type="InterPro" id="IPR036412">
    <property type="entry name" value="HAD-like_sf"/>
</dbReference>
<dbReference type="InterPro" id="IPR023214">
    <property type="entry name" value="HAD_sf"/>
</dbReference>
<dbReference type="Gene3D" id="1.20.1440.100">
    <property type="entry name" value="SG protein - dephosphorylation function"/>
    <property type="match status" value="1"/>
</dbReference>
<dbReference type="Gene3D" id="3.40.50.1000">
    <property type="entry name" value="HAD superfamily/HAD-like"/>
    <property type="match status" value="1"/>
</dbReference>
<comment type="caution">
    <text evidence="5">The sequence shown here is derived from an EMBL/GenBank/DDBJ whole genome shotgun (WGS) entry which is preliminary data.</text>
</comment>
<name>A0ABT6M1A1_9ACTN</name>
<dbReference type="EMBL" id="JARXVH010000032">
    <property type="protein sequence ID" value="MDH6222336.1"/>
    <property type="molecule type" value="Genomic_DNA"/>
</dbReference>
<dbReference type="PANTHER" id="PTHR43344:SF13">
    <property type="entry name" value="PHOSPHATASE RV3661-RELATED"/>
    <property type="match status" value="1"/>
</dbReference>
<organism evidence="5 6">
    <name type="scientific">Streptomyces pseudovenezuelae</name>
    <dbReference type="NCBI Taxonomy" id="67350"/>
    <lineage>
        <taxon>Bacteria</taxon>
        <taxon>Bacillati</taxon>
        <taxon>Actinomycetota</taxon>
        <taxon>Actinomycetes</taxon>
        <taxon>Kitasatosporales</taxon>
        <taxon>Streptomycetaceae</taxon>
        <taxon>Streptomyces</taxon>
        <taxon>Streptomyces aurantiacus group</taxon>
    </lineage>
</organism>
<dbReference type="GO" id="GO:0016787">
    <property type="term" value="F:hydrolase activity"/>
    <property type="evidence" value="ECO:0007669"/>
    <property type="project" value="UniProtKB-KW"/>
</dbReference>
<sequence length="284" mass="29938">MAVVAGTETGIRAGTGAGAGGDAGAGGVHRPAYLVFCDVDETLISCKSMFEFARFQRVRRYGGAGARWYEELAGELRRQSAAGAPREAVNRSYYRAYAGESAATMTALGREWFDLASRAPGFFIASTVAELDRHRAAGAEVVLVSGSFAPCLDPVAERVGARHVLCTSPVVHEGHYTGEVPEPVIGEGKRAAVLRLLAEHPGVDPRDCFAYGDHPSDFPMLDCVGHPRGVGDDPAVRKHLARRLAQPVGEVVKVANSGCALACWSMGRDEHSEGCSGGCALPLG</sequence>
<comment type="similarity">
    <text evidence="1">Belongs to the HAD-like hydrolase superfamily. SerB family.</text>
</comment>
<gene>
    <name evidence="5" type="ORF">M2283_009685</name>
</gene>
<keyword evidence="4" id="KW-0460">Magnesium</keyword>
<keyword evidence="6" id="KW-1185">Reference proteome</keyword>
<dbReference type="CDD" id="cd02612">
    <property type="entry name" value="HAD_PGPPase"/>
    <property type="match status" value="1"/>
</dbReference>
<dbReference type="InterPro" id="IPR006385">
    <property type="entry name" value="HAD_hydro_SerB1"/>
</dbReference>
<proteinExistence type="inferred from homology"/>
<evidence type="ECO:0000256" key="3">
    <source>
        <dbReference type="ARBA" id="ARBA00022801"/>
    </source>
</evidence>
<accession>A0ABT6M1A1</accession>
<keyword evidence="2" id="KW-0479">Metal-binding</keyword>
<evidence type="ECO:0000256" key="4">
    <source>
        <dbReference type="ARBA" id="ARBA00022842"/>
    </source>
</evidence>
<dbReference type="Pfam" id="PF12710">
    <property type="entry name" value="HAD"/>
    <property type="match status" value="1"/>
</dbReference>
<dbReference type="SUPFAM" id="SSF56784">
    <property type="entry name" value="HAD-like"/>
    <property type="match status" value="1"/>
</dbReference>
<dbReference type="Proteomes" id="UP001160499">
    <property type="component" value="Unassembled WGS sequence"/>
</dbReference>
<evidence type="ECO:0000256" key="1">
    <source>
        <dbReference type="ARBA" id="ARBA00009184"/>
    </source>
</evidence>
<protein>
    <submittedName>
        <fullName evidence="5">HAD superfamily hydrolase (TIGR01490 family)</fullName>
    </submittedName>
</protein>
<keyword evidence="3 5" id="KW-0378">Hydrolase</keyword>
<reference evidence="5 6" key="1">
    <citation type="submission" date="2023-04" db="EMBL/GenBank/DDBJ databases">
        <title>Forest soil microbial communities from Buena Vista Peninsula, Colon Province, Panama.</title>
        <authorList>
            <person name="Bouskill N."/>
        </authorList>
    </citation>
    <scope>NUCLEOTIDE SEQUENCE [LARGE SCALE GENOMIC DNA]</scope>
    <source>
        <strain evidence="5 6">GGS1</strain>
    </source>
</reference>
<evidence type="ECO:0000313" key="6">
    <source>
        <dbReference type="Proteomes" id="UP001160499"/>
    </source>
</evidence>